<sequence>MIKQDQEYCSDSCRYNDNRTGARVTEEECDCGHHACTEEMSSHTNGVAI</sequence>
<evidence type="ECO:0000313" key="2">
    <source>
        <dbReference type="Proteomes" id="UP001430149"/>
    </source>
</evidence>
<proteinExistence type="predicted"/>
<reference evidence="1" key="1">
    <citation type="submission" date="2020-10" db="EMBL/GenBank/DDBJ databases">
        <title>Phylogeny of dyella-like bacteria.</title>
        <authorList>
            <person name="Fu J."/>
        </authorList>
    </citation>
    <scope>NUCLEOTIDE SEQUENCE</scope>
    <source>
        <strain evidence="1">DHOC52</strain>
    </source>
</reference>
<dbReference type="EMBL" id="JADIKE010000031">
    <property type="protein sequence ID" value="MBM7125083.1"/>
    <property type="molecule type" value="Genomic_DNA"/>
</dbReference>
<keyword evidence="2" id="KW-1185">Reference proteome</keyword>
<accession>A0ABS2K2T3</accession>
<gene>
    <name evidence="1" type="ORF">ISP19_06775</name>
</gene>
<dbReference type="RefSeq" id="WP_204680609.1">
    <property type="nucleotide sequence ID" value="NZ_BSNR01000018.1"/>
</dbReference>
<name>A0ABS2K2T3_9GAMM</name>
<organism evidence="1 2">
    <name type="scientific">Dyella flava</name>
    <dbReference type="NCBI Taxonomy" id="1920170"/>
    <lineage>
        <taxon>Bacteria</taxon>
        <taxon>Pseudomonadati</taxon>
        <taxon>Pseudomonadota</taxon>
        <taxon>Gammaproteobacteria</taxon>
        <taxon>Lysobacterales</taxon>
        <taxon>Rhodanobacteraceae</taxon>
        <taxon>Dyella</taxon>
    </lineage>
</organism>
<evidence type="ECO:0000313" key="1">
    <source>
        <dbReference type="EMBL" id="MBM7125083.1"/>
    </source>
</evidence>
<comment type="caution">
    <text evidence="1">The sequence shown here is derived from an EMBL/GenBank/DDBJ whole genome shotgun (WGS) entry which is preliminary data.</text>
</comment>
<dbReference type="Proteomes" id="UP001430149">
    <property type="component" value="Unassembled WGS sequence"/>
</dbReference>
<protein>
    <recommendedName>
        <fullName evidence="3">Metallothionein</fullName>
    </recommendedName>
</protein>
<evidence type="ECO:0008006" key="3">
    <source>
        <dbReference type="Google" id="ProtNLM"/>
    </source>
</evidence>